<organism evidence="2 3">
    <name type="scientific">Racocetra fulgida</name>
    <dbReference type="NCBI Taxonomy" id="60492"/>
    <lineage>
        <taxon>Eukaryota</taxon>
        <taxon>Fungi</taxon>
        <taxon>Fungi incertae sedis</taxon>
        <taxon>Mucoromycota</taxon>
        <taxon>Glomeromycotina</taxon>
        <taxon>Glomeromycetes</taxon>
        <taxon>Diversisporales</taxon>
        <taxon>Gigasporaceae</taxon>
        <taxon>Racocetra</taxon>
    </lineage>
</organism>
<evidence type="ECO:0000313" key="2">
    <source>
        <dbReference type="EMBL" id="CAG8709293.1"/>
    </source>
</evidence>
<dbReference type="EMBL" id="CAJVPZ010021920">
    <property type="protein sequence ID" value="CAG8709293.1"/>
    <property type="molecule type" value="Genomic_DNA"/>
</dbReference>
<evidence type="ECO:0000313" key="3">
    <source>
        <dbReference type="Proteomes" id="UP000789396"/>
    </source>
</evidence>
<protein>
    <submittedName>
        <fullName evidence="2">7541_t:CDS:1</fullName>
    </submittedName>
</protein>
<keyword evidence="3" id="KW-1185">Reference proteome</keyword>
<dbReference type="AlphaFoldDB" id="A0A9N9HWC6"/>
<reference evidence="2" key="1">
    <citation type="submission" date="2021-06" db="EMBL/GenBank/DDBJ databases">
        <authorList>
            <person name="Kallberg Y."/>
            <person name="Tangrot J."/>
            <person name="Rosling A."/>
        </authorList>
    </citation>
    <scope>NUCLEOTIDE SEQUENCE</scope>
    <source>
        <strain evidence="2">IN212</strain>
    </source>
</reference>
<feature type="non-terminal residue" evidence="2">
    <location>
        <position position="1"/>
    </location>
</feature>
<feature type="region of interest" description="Disordered" evidence="1">
    <location>
        <begin position="1"/>
        <end position="20"/>
    </location>
</feature>
<gene>
    <name evidence="2" type="ORF">RFULGI_LOCUS10749</name>
</gene>
<proteinExistence type="predicted"/>
<accession>A0A9N9HWC6</accession>
<feature type="non-terminal residue" evidence="2">
    <location>
        <position position="85"/>
    </location>
</feature>
<dbReference type="Proteomes" id="UP000789396">
    <property type="component" value="Unassembled WGS sequence"/>
</dbReference>
<name>A0A9N9HWC6_9GLOM</name>
<sequence>KSDRETLVGDDVENDKSSNNNKFKRLLDNKALQQHVYKKWIKKERSAKIESTKDRQEVLKSCIDIFKNKKIAFKLNSKSANGLDK</sequence>
<evidence type="ECO:0000256" key="1">
    <source>
        <dbReference type="SAM" id="MobiDB-lite"/>
    </source>
</evidence>
<comment type="caution">
    <text evidence="2">The sequence shown here is derived from an EMBL/GenBank/DDBJ whole genome shotgun (WGS) entry which is preliminary data.</text>
</comment>